<dbReference type="EMBL" id="ABEU02000006">
    <property type="protein sequence ID" value="PNR52517.1"/>
    <property type="molecule type" value="Genomic_DNA"/>
</dbReference>
<gene>
    <name evidence="2" type="ORF">PHYPA_008891</name>
</gene>
<dbReference type="PANTHER" id="PTHR34278">
    <property type="entry name" value="PROTEIN THI031, PUTATIVE-RELATED"/>
    <property type="match status" value="1"/>
</dbReference>
<evidence type="ECO:0000313" key="4">
    <source>
        <dbReference type="Proteomes" id="UP000006727"/>
    </source>
</evidence>
<dbReference type="EnsemblPlants" id="Pp3c6_13220V3.1">
    <property type="protein sequence ID" value="PAC:32975744.CDS.1"/>
    <property type="gene ID" value="Pp3c6_13220"/>
</dbReference>
<feature type="region of interest" description="Disordered" evidence="1">
    <location>
        <begin position="80"/>
        <end position="103"/>
    </location>
</feature>
<evidence type="ECO:0000313" key="3">
    <source>
        <dbReference type="EnsemblPlants" id="PAC:32975744.CDS.1"/>
    </source>
</evidence>
<reference evidence="3" key="3">
    <citation type="submission" date="2020-12" db="UniProtKB">
        <authorList>
            <consortium name="EnsemblPlants"/>
        </authorList>
    </citation>
    <scope>IDENTIFICATION</scope>
</reference>
<proteinExistence type="predicted"/>
<organism evidence="2">
    <name type="scientific">Physcomitrium patens</name>
    <name type="common">Spreading-leaved earth moss</name>
    <name type="synonym">Physcomitrella patens</name>
    <dbReference type="NCBI Taxonomy" id="3218"/>
    <lineage>
        <taxon>Eukaryota</taxon>
        <taxon>Viridiplantae</taxon>
        <taxon>Streptophyta</taxon>
        <taxon>Embryophyta</taxon>
        <taxon>Bryophyta</taxon>
        <taxon>Bryophytina</taxon>
        <taxon>Bryopsida</taxon>
        <taxon>Funariidae</taxon>
        <taxon>Funariales</taxon>
        <taxon>Funariaceae</taxon>
        <taxon>Physcomitrium</taxon>
    </lineage>
</organism>
<reference evidence="2 4" key="1">
    <citation type="journal article" date="2008" name="Science">
        <title>The Physcomitrella genome reveals evolutionary insights into the conquest of land by plants.</title>
        <authorList>
            <person name="Rensing S."/>
            <person name="Lang D."/>
            <person name="Zimmer A."/>
            <person name="Terry A."/>
            <person name="Salamov A."/>
            <person name="Shapiro H."/>
            <person name="Nishiyama T."/>
            <person name="Perroud P.-F."/>
            <person name="Lindquist E."/>
            <person name="Kamisugi Y."/>
            <person name="Tanahashi T."/>
            <person name="Sakakibara K."/>
            <person name="Fujita T."/>
            <person name="Oishi K."/>
            <person name="Shin-I T."/>
            <person name="Kuroki Y."/>
            <person name="Toyoda A."/>
            <person name="Suzuki Y."/>
            <person name="Hashimoto A."/>
            <person name="Yamaguchi K."/>
            <person name="Sugano A."/>
            <person name="Kohara Y."/>
            <person name="Fujiyama A."/>
            <person name="Anterola A."/>
            <person name="Aoki S."/>
            <person name="Ashton N."/>
            <person name="Barbazuk W.B."/>
            <person name="Barker E."/>
            <person name="Bennetzen J."/>
            <person name="Bezanilla M."/>
            <person name="Blankenship R."/>
            <person name="Cho S.H."/>
            <person name="Dutcher S."/>
            <person name="Estelle M."/>
            <person name="Fawcett J.A."/>
            <person name="Gundlach H."/>
            <person name="Hanada K."/>
            <person name="Heyl A."/>
            <person name="Hicks K.A."/>
            <person name="Hugh J."/>
            <person name="Lohr M."/>
            <person name="Mayer K."/>
            <person name="Melkozernov A."/>
            <person name="Murata T."/>
            <person name="Nelson D."/>
            <person name="Pils B."/>
            <person name="Prigge M."/>
            <person name="Reiss B."/>
            <person name="Renner T."/>
            <person name="Rombauts S."/>
            <person name="Rushton P."/>
            <person name="Sanderfoot A."/>
            <person name="Schween G."/>
            <person name="Shiu S.-H."/>
            <person name="Stueber K."/>
            <person name="Theodoulou F.L."/>
            <person name="Tu H."/>
            <person name="Van de Peer Y."/>
            <person name="Verrier P.J."/>
            <person name="Waters E."/>
            <person name="Wood A."/>
            <person name="Yang L."/>
            <person name="Cove D."/>
            <person name="Cuming A."/>
            <person name="Hasebe M."/>
            <person name="Lucas S."/>
            <person name="Mishler D.B."/>
            <person name="Reski R."/>
            <person name="Grigoriev I."/>
            <person name="Quatrano R.S."/>
            <person name="Boore J.L."/>
        </authorList>
    </citation>
    <scope>NUCLEOTIDE SEQUENCE [LARGE SCALE GENOMIC DNA]</scope>
    <source>
        <strain evidence="3 4">cv. Gransden 2004</strain>
    </source>
</reference>
<evidence type="ECO:0000256" key="1">
    <source>
        <dbReference type="SAM" id="MobiDB-lite"/>
    </source>
</evidence>
<dbReference type="PaxDb" id="3218-PP1S177_62V6.1"/>
<dbReference type="Proteomes" id="UP000006727">
    <property type="component" value="Chromosome 6"/>
</dbReference>
<feature type="compositionally biased region" description="Acidic residues" evidence="1">
    <location>
        <begin position="92"/>
        <end position="103"/>
    </location>
</feature>
<dbReference type="Gramene" id="Pp3c6_13220V3.1">
    <property type="protein sequence ID" value="PAC:32975744.CDS.1"/>
    <property type="gene ID" value="Pp3c6_13220"/>
</dbReference>
<dbReference type="InParanoid" id="A0A2K1KFG0"/>
<sequence>MRREVHISGKPSNHCRVTGKCRVVGCQTCHAAFPINKSRGKGKGRIKRLLSDFPSTHLLSDWRVNKPSLLPSRKIVRPSMKGDIHTDRAADDEYLEGNENDDDVKEPERWALSISLLLGTALENMQETVRARNTLQKVEMAFDGQEHEGLSVPLSKHTDAINADEELPDLDSFKNEFEEFKSENRGYTSAAESADSWSGIELSDADEFSLEEWEDEWSMVENVIPA</sequence>
<evidence type="ECO:0000313" key="2">
    <source>
        <dbReference type="EMBL" id="PNR52517.1"/>
    </source>
</evidence>
<dbReference type="Gramene" id="Pp3c6_13220V3.2">
    <property type="protein sequence ID" value="PAC:32975745.CDS.1"/>
    <property type="gene ID" value="Pp3c6_13220"/>
</dbReference>
<feature type="compositionally biased region" description="Basic and acidic residues" evidence="1">
    <location>
        <begin position="80"/>
        <end position="91"/>
    </location>
</feature>
<dbReference type="PANTHER" id="PTHR34278:SF1">
    <property type="entry name" value="PROTEIN THI031, PUTATIVE-RELATED"/>
    <property type="match status" value="1"/>
</dbReference>
<accession>A0A2K1KFG0</accession>
<dbReference type="AlphaFoldDB" id="A0A2K1KFG0"/>
<keyword evidence="4" id="KW-1185">Reference proteome</keyword>
<protein>
    <submittedName>
        <fullName evidence="2 3">Uncharacterized protein</fullName>
    </submittedName>
</protein>
<dbReference type="EnsemblPlants" id="Pp3c6_13220V3.2">
    <property type="protein sequence ID" value="PAC:32975745.CDS.1"/>
    <property type="gene ID" value="Pp3c6_13220"/>
</dbReference>
<reference evidence="2 4" key="2">
    <citation type="journal article" date="2018" name="Plant J.">
        <title>The Physcomitrella patens chromosome-scale assembly reveals moss genome structure and evolution.</title>
        <authorList>
            <person name="Lang D."/>
            <person name="Ullrich K.K."/>
            <person name="Murat F."/>
            <person name="Fuchs J."/>
            <person name="Jenkins J."/>
            <person name="Haas F.B."/>
            <person name="Piednoel M."/>
            <person name="Gundlach H."/>
            <person name="Van Bel M."/>
            <person name="Meyberg R."/>
            <person name="Vives C."/>
            <person name="Morata J."/>
            <person name="Symeonidi A."/>
            <person name="Hiss M."/>
            <person name="Muchero W."/>
            <person name="Kamisugi Y."/>
            <person name="Saleh O."/>
            <person name="Blanc G."/>
            <person name="Decker E.L."/>
            <person name="van Gessel N."/>
            <person name="Grimwood J."/>
            <person name="Hayes R.D."/>
            <person name="Graham S.W."/>
            <person name="Gunter L.E."/>
            <person name="McDaniel S.F."/>
            <person name="Hoernstein S.N.W."/>
            <person name="Larsson A."/>
            <person name="Li F.W."/>
            <person name="Perroud P.F."/>
            <person name="Phillips J."/>
            <person name="Ranjan P."/>
            <person name="Rokshar D.S."/>
            <person name="Rothfels C.J."/>
            <person name="Schneider L."/>
            <person name="Shu S."/>
            <person name="Stevenson D.W."/>
            <person name="Thummler F."/>
            <person name="Tillich M."/>
            <person name="Villarreal Aguilar J.C."/>
            <person name="Widiez T."/>
            <person name="Wong G.K."/>
            <person name="Wymore A."/>
            <person name="Zhang Y."/>
            <person name="Zimmer A.D."/>
            <person name="Quatrano R.S."/>
            <person name="Mayer K.F.X."/>
            <person name="Goodstein D."/>
            <person name="Casacuberta J.M."/>
            <person name="Vandepoele K."/>
            <person name="Reski R."/>
            <person name="Cuming A.C."/>
            <person name="Tuskan G.A."/>
            <person name="Maumus F."/>
            <person name="Salse J."/>
            <person name="Schmutz J."/>
            <person name="Rensing S.A."/>
        </authorList>
    </citation>
    <scope>NUCLEOTIDE SEQUENCE [LARGE SCALE GENOMIC DNA]</scope>
    <source>
        <strain evidence="3 4">cv. Gransden 2004</strain>
    </source>
</reference>
<name>A0A2K1KFG0_PHYPA</name>